<dbReference type="InterPro" id="IPR052449">
    <property type="entry name" value="STYX-Interacting_Phosphatase"/>
</dbReference>
<dbReference type="AlphaFoldDB" id="A0A179FKQ8"/>
<dbReference type="InterPro" id="IPR020422">
    <property type="entry name" value="TYR_PHOSPHATASE_DUAL_dom"/>
</dbReference>
<keyword evidence="3" id="KW-1185">Reference proteome</keyword>
<dbReference type="Proteomes" id="UP000078397">
    <property type="component" value="Unassembled WGS sequence"/>
</dbReference>
<dbReference type="PANTHER" id="PTHR46588:SF1">
    <property type="entry name" value="SERINE_THREONINE_TYROSINE-INTERACTING PROTEIN"/>
    <property type="match status" value="1"/>
</dbReference>
<comment type="caution">
    <text evidence="2">The sequence shown here is derived from an EMBL/GenBank/DDBJ whole genome shotgun (WGS) entry which is preliminary data.</text>
</comment>
<gene>
    <name evidence="2" type="ORF">VFPPC_07521</name>
</gene>
<dbReference type="GO" id="GO:0070372">
    <property type="term" value="P:regulation of ERK1 and ERK2 cascade"/>
    <property type="evidence" value="ECO:0007669"/>
    <property type="project" value="TreeGrafter"/>
</dbReference>
<feature type="domain" description="Tyrosine-protein phosphatase" evidence="1">
    <location>
        <begin position="98"/>
        <end position="270"/>
    </location>
</feature>
<evidence type="ECO:0000259" key="1">
    <source>
        <dbReference type="SMART" id="SM00195"/>
    </source>
</evidence>
<reference evidence="2 3" key="1">
    <citation type="journal article" date="2016" name="PLoS Pathog.">
        <title>Biosynthesis of antibiotic leucinostatins in bio-control fungus Purpureocillium lilacinum and their inhibition on phytophthora revealed by genome mining.</title>
        <authorList>
            <person name="Wang G."/>
            <person name="Liu Z."/>
            <person name="Lin R."/>
            <person name="Li E."/>
            <person name="Mao Z."/>
            <person name="Ling J."/>
            <person name="Yang Y."/>
            <person name="Yin W.B."/>
            <person name="Xie B."/>
        </authorList>
    </citation>
    <scope>NUCLEOTIDE SEQUENCE [LARGE SCALE GENOMIC DNA]</scope>
    <source>
        <strain evidence="2">170</strain>
    </source>
</reference>
<proteinExistence type="predicted"/>
<sequence length="349" mass="38767">MSPMRPQEPSQPTSLSANTIRATTYSYGPPSPPFIHIPAPQRSKTPQAAMQLLPSFENFDPSQLTGHDLHIITGSTTRKATLKTSDYEEEWKYENRREAQAILNFLYLGPTSVIRDHAFLQREGITMMLVVLPLAMQVPELLGVKNASNALGIPVHYIPVDGLFGPDGLIHGFSNTIKLINNHLLSVYQSQASSNNGNGQICVRPDTFRHGKVLVTCDSGNDGSAAIVAAYIMSFLGMDMVNTVQLMTPKRFSCSFGEDTKRMLKSWEDILLATSMVAQDKHHRVAEGMQRAENPNNTSITKRGLDDMMEMNLDDCQCDDAVSISDRDRFMERGPFVPFVEAELRTGQM</sequence>
<name>A0A179FKQ8_METCM</name>
<dbReference type="Gene3D" id="3.90.190.10">
    <property type="entry name" value="Protein tyrosine phosphatase superfamily"/>
    <property type="match status" value="1"/>
</dbReference>
<dbReference type="GO" id="GO:1990444">
    <property type="term" value="F:F-box domain binding"/>
    <property type="evidence" value="ECO:0007669"/>
    <property type="project" value="TreeGrafter"/>
</dbReference>
<dbReference type="CDD" id="cd14498">
    <property type="entry name" value="DSP"/>
    <property type="match status" value="1"/>
</dbReference>
<accession>A0A179FKQ8</accession>
<dbReference type="STRING" id="1380566.A0A179FKQ8"/>
<dbReference type="GeneID" id="28850358"/>
<protein>
    <submittedName>
        <fullName evidence="2">FMI2 protein</fullName>
    </submittedName>
</protein>
<evidence type="ECO:0000313" key="3">
    <source>
        <dbReference type="Proteomes" id="UP000078397"/>
    </source>
</evidence>
<dbReference type="GO" id="GO:0005737">
    <property type="term" value="C:cytoplasm"/>
    <property type="evidence" value="ECO:0007669"/>
    <property type="project" value="TreeGrafter"/>
</dbReference>
<dbReference type="InterPro" id="IPR029021">
    <property type="entry name" value="Prot-tyrosine_phosphatase-like"/>
</dbReference>
<dbReference type="EMBL" id="LSBJ02000004">
    <property type="protein sequence ID" value="OAQ65887.1"/>
    <property type="molecule type" value="Genomic_DNA"/>
</dbReference>
<dbReference type="GO" id="GO:0005654">
    <property type="term" value="C:nucleoplasm"/>
    <property type="evidence" value="ECO:0007669"/>
    <property type="project" value="TreeGrafter"/>
</dbReference>
<dbReference type="SMART" id="SM00195">
    <property type="entry name" value="DSPc"/>
    <property type="match status" value="1"/>
</dbReference>
<dbReference type="RefSeq" id="XP_018142974.1">
    <property type="nucleotide sequence ID" value="XM_018286364.1"/>
</dbReference>
<dbReference type="OrthoDB" id="10252009at2759"/>
<dbReference type="SUPFAM" id="SSF52799">
    <property type="entry name" value="(Phosphotyrosine protein) phosphatases II"/>
    <property type="match status" value="1"/>
</dbReference>
<dbReference type="GO" id="GO:0062026">
    <property type="term" value="P:negative regulation of SCF-dependent proteasomal ubiquitin-dependent catabolic process"/>
    <property type="evidence" value="ECO:0007669"/>
    <property type="project" value="TreeGrafter"/>
</dbReference>
<organism evidence="2 3">
    <name type="scientific">Pochonia chlamydosporia 170</name>
    <dbReference type="NCBI Taxonomy" id="1380566"/>
    <lineage>
        <taxon>Eukaryota</taxon>
        <taxon>Fungi</taxon>
        <taxon>Dikarya</taxon>
        <taxon>Ascomycota</taxon>
        <taxon>Pezizomycotina</taxon>
        <taxon>Sordariomycetes</taxon>
        <taxon>Hypocreomycetidae</taxon>
        <taxon>Hypocreales</taxon>
        <taxon>Clavicipitaceae</taxon>
        <taxon>Pochonia</taxon>
    </lineage>
</organism>
<evidence type="ECO:0000313" key="2">
    <source>
        <dbReference type="EMBL" id="OAQ65887.1"/>
    </source>
</evidence>
<dbReference type="KEGG" id="pchm:VFPPC_07521"/>
<dbReference type="PANTHER" id="PTHR46588">
    <property type="entry name" value="SERINE/THREONINE/TYROSINE-INTERACTING PROTEIN"/>
    <property type="match status" value="1"/>
</dbReference>